<dbReference type="Proteomes" id="UP000039865">
    <property type="component" value="Unassembled WGS sequence"/>
</dbReference>
<gene>
    <name evidence="1" type="primary">Contig9393.g10038</name>
    <name evidence="1" type="ORF">STYLEM_16595</name>
</gene>
<name>A0A078AYJ5_STYLE</name>
<proteinExistence type="predicted"/>
<dbReference type="EMBL" id="CCKQ01015661">
    <property type="protein sequence ID" value="CDW87490.1"/>
    <property type="molecule type" value="Genomic_DNA"/>
</dbReference>
<evidence type="ECO:0000313" key="2">
    <source>
        <dbReference type="Proteomes" id="UP000039865"/>
    </source>
</evidence>
<keyword evidence="2" id="KW-1185">Reference proteome</keyword>
<dbReference type="AlphaFoldDB" id="A0A078AYJ5"/>
<accession>A0A078AYJ5</accession>
<evidence type="ECO:0000313" key="1">
    <source>
        <dbReference type="EMBL" id="CDW87490.1"/>
    </source>
</evidence>
<organism evidence="1 2">
    <name type="scientific">Stylonychia lemnae</name>
    <name type="common">Ciliate</name>
    <dbReference type="NCBI Taxonomy" id="5949"/>
    <lineage>
        <taxon>Eukaryota</taxon>
        <taxon>Sar</taxon>
        <taxon>Alveolata</taxon>
        <taxon>Ciliophora</taxon>
        <taxon>Intramacronucleata</taxon>
        <taxon>Spirotrichea</taxon>
        <taxon>Stichotrichia</taxon>
        <taxon>Sporadotrichida</taxon>
        <taxon>Oxytrichidae</taxon>
        <taxon>Stylonychinae</taxon>
        <taxon>Stylonychia</taxon>
    </lineage>
</organism>
<reference evidence="1 2" key="1">
    <citation type="submission" date="2014-06" db="EMBL/GenBank/DDBJ databases">
        <authorList>
            <person name="Swart Estienne"/>
        </authorList>
    </citation>
    <scope>NUCLEOTIDE SEQUENCE [LARGE SCALE GENOMIC DNA]</scope>
    <source>
        <strain evidence="1 2">130c</strain>
    </source>
</reference>
<sequence>MGQLFSRNRNLNNFKFDKKQAPEYDAANPYHVERNTLAKIFMFDLNLGKNPVLTIAKRFARENTNDNCDNLNIAMSDIVLLEFKKYLFLCKIEIQKNQEKYQFLFKGQKYYRSPFPAPYFIRKALNLVILYTEHYEKLCDEIFGGWMDIYQSESIIQEYEDHQRMMNLLKSKDSLLFPFKNIWPEYKTLEEFKRDQKYVEVHMSMHNRHLLKDYLLVRCQEILISENYTPDIPFSTITEKYTPILIDEIQQKFPSSHVKSINDRIEIKISPELQHKLDTKKINESDNEYNLDKLNKIQFSLRFKDEFKVKLQIDDETCEYYLAEYKKFLLMGRYSPRMISPSEQVDHVWHHHQIFTKQYREDMFELYGRLLKHLPAMGGKEDSEKFDDLYQKTLDFYNDMYGYKPDPLMWEPSELRFSSELFTYSMVNLNRVISLSLYRAFNPLPIRDLEEKVQLLDKFDAKYATIRRTNYVNNRRQIRHYLKHQIKLKNDYQVFELMEIRGGPIIMPFNNNPEYLDQIAKQQLDYTLQNGLYSDYRPESNNLSQDIELMQFGAQEVMERLVDLGIGDFDVEGDDYTSYDMIPLRMEINIGKLGNGLQDYNGSEENQT</sequence>
<dbReference type="OrthoDB" id="283803at2759"/>
<dbReference type="InParanoid" id="A0A078AYJ5"/>
<protein>
    <submittedName>
        <fullName evidence="1">Uncharacterized protein</fullName>
    </submittedName>
</protein>